<organism evidence="2 3">
    <name type="scientific">Extremus antarcticus</name>
    <dbReference type="NCBI Taxonomy" id="702011"/>
    <lineage>
        <taxon>Eukaryota</taxon>
        <taxon>Fungi</taxon>
        <taxon>Dikarya</taxon>
        <taxon>Ascomycota</taxon>
        <taxon>Pezizomycotina</taxon>
        <taxon>Dothideomycetes</taxon>
        <taxon>Dothideomycetidae</taxon>
        <taxon>Mycosphaerellales</taxon>
        <taxon>Extremaceae</taxon>
        <taxon>Extremus</taxon>
    </lineage>
</organism>
<dbReference type="EMBL" id="JAWDJX010000052">
    <property type="protein sequence ID" value="KAK3048126.1"/>
    <property type="molecule type" value="Genomic_DNA"/>
</dbReference>
<reference evidence="2" key="1">
    <citation type="submission" date="2023-04" db="EMBL/GenBank/DDBJ databases">
        <title>Black Yeasts Isolated from many extreme environments.</title>
        <authorList>
            <person name="Coleine C."/>
            <person name="Stajich J.E."/>
            <person name="Selbmann L."/>
        </authorList>
    </citation>
    <scope>NUCLEOTIDE SEQUENCE</scope>
    <source>
        <strain evidence="2">CCFEE 5312</strain>
    </source>
</reference>
<evidence type="ECO:0000313" key="2">
    <source>
        <dbReference type="EMBL" id="KAK3048126.1"/>
    </source>
</evidence>
<dbReference type="InterPro" id="IPR013744">
    <property type="entry name" value="SidJ"/>
</dbReference>
<dbReference type="Gene3D" id="3.40.50.1820">
    <property type="entry name" value="alpha/beta hydrolase"/>
    <property type="match status" value="1"/>
</dbReference>
<feature type="region of interest" description="Disordered" evidence="1">
    <location>
        <begin position="330"/>
        <end position="364"/>
    </location>
</feature>
<dbReference type="InterPro" id="IPR029058">
    <property type="entry name" value="AB_hydrolase_fold"/>
</dbReference>
<dbReference type="Pfam" id="PF08538">
    <property type="entry name" value="DUF1749"/>
    <property type="match status" value="1"/>
</dbReference>
<name>A0AAJ0DDM9_9PEZI</name>
<dbReference type="PANTHER" id="PTHR31591:SF7">
    <property type="entry name" value="DUF1749-DOMAIN-CONTAINING PROTEIN"/>
    <property type="match status" value="1"/>
</dbReference>
<evidence type="ECO:0000256" key="1">
    <source>
        <dbReference type="SAM" id="MobiDB-lite"/>
    </source>
</evidence>
<evidence type="ECO:0000313" key="3">
    <source>
        <dbReference type="Proteomes" id="UP001271007"/>
    </source>
</evidence>
<feature type="region of interest" description="Disordered" evidence="1">
    <location>
        <begin position="459"/>
        <end position="482"/>
    </location>
</feature>
<dbReference type="AlphaFoldDB" id="A0AAJ0DDM9"/>
<dbReference type="SUPFAM" id="SSF53474">
    <property type="entry name" value="alpha/beta-Hydrolases"/>
    <property type="match status" value="1"/>
</dbReference>
<gene>
    <name evidence="2" type="ORF">LTR09_010465</name>
</gene>
<feature type="compositionally biased region" description="Polar residues" evidence="1">
    <location>
        <begin position="472"/>
        <end position="482"/>
    </location>
</feature>
<dbReference type="Proteomes" id="UP001271007">
    <property type="component" value="Unassembled WGS sequence"/>
</dbReference>
<proteinExistence type="predicted"/>
<feature type="compositionally biased region" description="Low complexity" evidence="1">
    <location>
        <begin position="349"/>
        <end position="359"/>
    </location>
</feature>
<protein>
    <recommendedName>
        <fullName evidence="4">DUF1749-domain-containing protein</fullName>
    </recommendedName>
</protein>
<keyword evidence="3" id="KW-1185">Reference proteome</keyword>
<accession>A0AAJ0DDM9</accession>
<dbReference type="PANTHER" id="PTHR31591">
    <property type="entry name" value="UPF0613 PROTEIN PB24D3.06C"/>
    <property type="match status" value="1"/>
</dbReference>
<evidence type="ECO:0008006" key="4">
    <source>
        <dbReference type="Google" id="ProtNLM"/>
    </source>
</evidence>
<sequence length="482" mass="51951">MDLTSSLQASAHPGTLHFVPPNLSLFEPTKPLVRSLNINTLVWIGGMYDTPLQVAYPISIAQALGPTWSVVTALLASSGQSWGVSSIARDAEDMAKIITYLKSRYPGGKTVIMGHSTGCQDCMEYIVGANADKRPAVDGIILQAPVSDREALAQDLPESFMNEANQTALKMCREGKDKDALPNRLTKPCFGRIAITARRWCDVASPAPNHDGADDYFSSDLSDDRLRNTFGKLPASTPLLILYGGADESVPDFVDKRRLVQKWMHITESGGGSVDGLNGGIVEGASHNLNAQSPEIVQDLVTRVTGFVGRLDRGEIGAAAGDQLAGADTLDFPFTPESAANDTHASSFDGAQSTTATTSDTEESEDGAYIIHQGAAIDPEPFLSLDSHRSCDCTILADEIGPEGIMKLAYAQYEHKRMMAEGGVKDHEDWGTMLNSITEGEHETTPDDIMWNFEMGGSGGETPFRPDDVESSFGSESTYYEW</sequence>
<comment type="caution">
    <text evidence="2">The sequence shown here is derived from an EMBL/GenBank/DDBJ whole genome shotgun (WGS) entry which is preliminary data.</text>
</comment>